<protein>
    <recommendedName>
        <fullName evidence="3">CYTH domain-containing protein</fullName>
    </recommendedName>
</protein>
<evidence type="ECO:0000313" key="2">
    <source>
        <dbReference type="Proteomes" id="UP001501563"/>
    </source>
</evidence>
<dbReference type="EMBL" id="BAAAZA010000045">
    <property type="protein sequence ID" value="GAA3900756.1"/>
    <property type="molecule type" value="Genomic_DNA"/>
</dbReference>
<organism evidence="1 2">
    <name type="scientific">Streptomyces lannensis</name>
    <dbReference type="NCBI Taxonomy" id="766498"/>
    <lineage>
        <taxon>Bacteria</taxon>
        <taxon>Bacillati</taxon>
        <taxon>Actinomycetota</taxon>
        <taxon>Actinomycetes</taxon>
        <taxon>Kitasatosporales</taxon>
        <taxon>Streptomycetaceae</taxon>
        <taxon>Streptomyces</taxon>
    </lineage>
</organism>
<evidence type="ECO:0008006" key="3">
    <source>
        <dbReference type="Google" id="ProtNLM"/>
    </source>
</evidence>
<accession>A0ABP7LKJ5</accession>
<dbReference type="Proteomes" id="UP001501563">
    <property type="component" value="Unassembled WGS sequence"/>
</dbReference>
<proteinExistence type="predicted"/>
<gene>
    <name evidence="1" type="ORF">GCM10022207_81910</name>
</gene>
<dbReference type="SUPFAM" id="SSF55154">
    <property type="entry name" value="CYTH-like phosphatases"/>
    <property type="match status" value="1"/>
</dbReference>
<reference evidence="2" key="1">
    <citation type="journal article" date="2019" name="Int. J. Syst. Evol. Microbiol.">
        <title>The Global Catalogue of Microorganisms (GCM) 10K type strain sequencing project: providing services to taxonomists for standard genome sequencing and annotation.</title>
        <authorList>
            <consortium name="The Broad Institute Genomics Platform"/>
            <consortium name="The Broad Institute Genome Sequencing Center for Infectious Disease"/>
            <person name="Wu L."/>
            <person name="Ma J."/>
        </authorList>
    </citation>
    <scope>NUCLEOTIDE SEQUENCE [LARGE SCALE GENOMIC DNA]</scope>
    <source>
        <strain evidence="2">JCM 16578</strain>
    </source>
</reference>
<comment type="caution">
    <text evidence="1">The sequence shown here is derived from an EMBL/GenBank/DDBJ whole genome shotgun (WGS) entry which is preliminary data.</text>
</comment>
<dbReference type="RefSeq" id="WP_345553959.1">
    <property type="nucleotide sequence ID" value="NZ_BAAAZA010000045.1"/>
</dbReference>
<dbReference type="InterPro" id="IPR033469">
    <property type="entry name" value="CYTH-like_dom_sf"/>
</dbReference>
<name>A0ABP7LKJ5_9ACTN</name>
<evidence type="ECO:0000313" key="1">
    <source>
        <dbReference type="EMBL" id="GAA3900756.1"/>
    </source>
</evidence>
<sequence length="193" mass="21360">MEDKAGVVQGQSVRAGKYSRVERERRFLLARPPELSAVTTTRVITDRYVVETRLRLRRADFTDGRCELKLTQKVPVLQPGAVQGLITNTYLSPAEYDVLAALPAAVLSKCRFSVPPLGVDVFDGHLQGLVLAEAEFTSNKEAQSFMPPAECVAEVTDDTRFTGGQLVRTSRQDLLRWLAEYGLYPEGSQDAAE</sequence>
<dbReference type="Gene3D" id="2.40.320.10">
    <property type="entry name" value="Hypothetical Protein Pfu-838710-001"/>
    <property type="match status" value="1"/>
</dbReference>
<keyword evidence="2" id="KW-1185">Reference proteome</keyword>